<evidence type="ECO:0000313" key="1">
    <source>
        <dbReference type="EMBL" id="CAI9924021.1"/>
    </source>
</evidence>
<sequence>MIYYSLCLTLVQQTINVSDCYQNQSKLTLDQTQQAFTLQIIPTNKSACQIFSGDVQINLTIGSSIFSDDLITMATDFVYNKVQYINFWLPFPCDLTNYKDEHVAFAKIFIVGFQTFAPIIIFDELKSDVVHSFSMLYLSFQNNSISFAMCPGYSSVSLFQETDLEIQDILFIVDRYQFKIDAPLFVDNYKQWLCFLQYFNTSDIQLQKILGVSFLRAKLIVISKINIRKTVMYFNVDINATDTKYVFKDQYIHLYQNNISYGRWNCFFLFTM</sequence>
<proteinExistence type="predicted"/>
<protein>
    <submittedName>
        <fullName evidence="1">Uncharacterized protein</fullName>
    </submittedName>
</protein>
<accession>A0AA86NSF6</accession>
<reference evidence="2 3" key="2">
    <citation type="submission" date="2024-07" db="EMBL/GenBank/DDBJ databases">
        <authorList>
            <person name="Akdeniz Z."/>
        </authorList>
    </citation>
    <scope>NUCLEOTIDE SEQUENCE [LARGE SCALE GENOMIC DNA]</scope>
</reference>
<gene>
    <name evidence="1" type="ORF">HINF_LOCUS11666</name>
    <name evidence="2" type="ORF">HINF_LOCUS29034</name>
</gene>
<dbReference type="Proteomes" id="UP001642409">
    <property type="component" value="Unassembled WGS sequence"/>
</dbReference>
<reference evidence="1" key="1">
    <citation type="submission" date="2023-06" db="EMBL/GenBank/DDBJ databases">
        <authorList>
            <person name="Kurt Z."/>
        </authorList>
    </citation>
    <scope>NUCLEOTIDE SEQUENCE</scope>
</reference>
<dbReference type="EMBL" id="CAXDID020000093">
    <property type="protein sequence ID" value="CAL6023237.1"/>
    <property type="molecule type" value="Genomic_DNA"/>
</dbReference>
<organism evidence="1">
    <name type="scientific">Hexamita inflata</name>
    <dbReference type="NCBI Taxonomy" id="28002"/>
    <lineage>
        <taxon>Eukaryota</taxon>
        <taxon>Metamonada</taxon>
        <taxon>Diplomonadida</taxon>
        <taxon>Hexamitidae</taxon>
        <taxon>Hexamitinae</taxon>
        <taxon>Hexamita</taxon>
    </lineage>
</organism>
<dbReference type="EMBL" id="CATOUU010000302">
    <property type="protein sequence ID" value="CAI9924021.1"/>
    <property type="molecule type" value="Genomic_DNA"/>
</dbReference>
<comment type="caution">
    <text evidence="1">The sequence shown here is derived from an EMBL/GenBank/DDBJ whole genome shotgun (WGS) entry which is preliminary data.</text>
</comment>
<name>A0AA86NSF6_9EUKA</name>
<evidence type="ECO:0000313" key="2">
    <source>
        <dbReference type="EMBL" id="CAL6023237.1"/>
    </source>
</evidence>
<evidence type="ECO:0000313" key="3">
    <source>
        <dbReference type="Proteomes" id="UP001642409"/>
    </source>
</evidence>
<keyword evidence="3" id="KW-1185">Reference proteome</keyword>
<dbReference type="AlphaFoldDB" id="A0AA86NSF6"/>